<evidence type="ECO:0000313" key="3">
    <source>
        <dbReference type="Proteomes" id="UP000298416"/>
    </source>
</evidence>
<dbReference type="OrthoDB" id="1881056at2759"/>
<comment type="caution">
    <text evidence="2">The sequence shown here is derived from an EMBL/GenBank/DDBJ whole genome shotgun (WGS) entry which is preliminary data.</text>
</comment>
<dbReference type="SUPFAM" id="SSF81383">
    <property type="entry name" value="F-box domain"/>
    <property type="match status" value="1"/>
</dbReference>
<protein>
    <recommendedName>
        <fullName evidence="4">EID1-like F-box protein 3</fullName>
    </recommendedName>
</protein>
<dbReference type="EMBL" id="PNBA02000002">
    <property type="protein sequence ID" value="KAG6435000.1"/>
    <property type="molecule type" value="Genomic_DNA"/>
</dbReference>
<dbReference type="InterPro" id="IPR040267">
    <property type="entry name" value="EID1-like"/>
</dbReference>
<reference evidence="2" key="2">
    <citation type="submission" date="2020-08" db="EMBL/GenBank/DDBJ databases">
        <title>Plant Genome Project.</title>
        <authorList>
            <person name="Zhang R.-G."/>
        </authorList>
    </citation>
    <scope>NUCLEOTIDE SEQUENCE</scope>
    <source>
        <strain evidence="2">Huo1</strain>
        <tissue evidence="2">Leaf</tissue>
    </source>
</reference>
<organism evidence="2">
    <name type="scientific">Salvia splendens</name>
    <name type="common">Scarlet sage</name>
    <dbReference type="NCBI Taxonomy" id="180675"/>
    <lineage>
        <taxon>Eukaryota</taxon>
        <taxon>Viridiplantae</taxon>
        <taxon>Streptophyta</taxon>
        <taxon>Embryophyta</taxon>
        <taxon>Tracheophyta</taxon>
        <taxon>Spermatophyta</taxon>
        <taxon>Magnoliopsida</taxon>
        <taxon>eudicotyledons</taxon>
        <taxon>Gunneridae</taxon>
        <taxon>Pentapetalae</taxon>
        <taxon>asterids</taxon>
        <taxon>lamiids</taxon>
        <taxon>Lamiales</taxon>
        <taxon>Lamiaceae</taxon>
        <taxon>Nepetoideae</taxon>
        <taxon>Mentheae</taxon>
        <taxon>Salviinae</taxon>
        <taxon>Salvia</taxon>
        <taxon>Salvia subgen. Calosphace</taxon>
        <taxon>core Calosphace</taxon>
    </lineage>
</organism>
<sequence length="287" mass="31465">MGEQGSSSQLMRLSESSNSGLVNERVLFLVFEHVKWDIRTLCCVAAVSWKLRALAKRLLWRELCISRAPRMIAALTEGATNSRIIGGWPALAKLLFFCGGCDLASARQFRLGRPLRGHFAGESRFSKTSGRSFLARSCRGDVLYVSDPGEHAAAEEGCHDVVGIYRGVFRSFFKSRTRERLIARQIGFVEGVRCPYCAARVWSMTAAPLIPQRTAARKLGSSGDGAVEYYVCLNGHLHGLCWLVHLSSSDGGDEEEEDEDDDGSFCSGDEDGGDRNCINSANNGDNN</sequence>
<accession>A0A8X8YLC1</accession>
<gene>
    <name evidence="2" type="ORF">SASPL_106648</name>
</gene>
<proteinExistence type="predicted"/>
<feature type="compositionally biased region" description="Polar residues" evidence="1">
    <location>
        <begin position="277"/>
        <end position="287"/>
    </location>
</feature>
<dbReference type="AlphaFoldDB" id="A0A8X8YLC1"/>
<evidence type="ECO:0000256" key="1">
    <source>
        <dbReference type="SAM" id="MobiDB-lite"/>
    </source>
</evidence>
<evidence type="ECO:0008006" key="4">
    <source>
        <dbReference type="Google" id="ProtNLM"/>
    </source>
</evidence>
<dbReference type="PANTHER" id="PTHR31348:SF3">
    <property type="entry name" value="EID1-LIKE F-BOX PROTEIN 3"/>
    <property type="match status" value="1"/>
</dbReference>
<dbReference type="InterPro" id="IPR036047">
    <property type="entry name" value="F-box-like_dom_sf"/>
</dbReference>
<reference evidence="2" key="1">
    <citation type="submission" date="2018-01" db="EMBL/GenBank/DDBJ databases">
        <authorList>
            <person name="Mao J.F."/>
        </authorList>
    </citation>
    <scope>NUCLEOTIDE SEQUENCE</scope>
    <source>
        <strain evidence="2">Huo1</strain>
        <tissue evidence="2">Leaf</tissue>
    </source>
</reference>
<feature type="region of interest" description="Disordered" evidence="1">
    <location>
        <begin position="249"/>
        <end position="287"/>
    </location>
</feature>
<evidence type="ECO:0000313" key="2">
    <source>
        <dbReference type="EMBL" id="KAG6435000.1"/>
    </source>
</evidence>
<keyword evidence="3" id="KW-1185">Reference proteome</keyword>
<feature type="compositionally biased region" description="Acidic residues" evidence="1">
    <location>
        <begin position="251"/>
        <end position="272"/>
    </location>
</feature>
<dbReference type="PANTHER" id="PTHR31348">
    <property type="entry name" value="EID1-LIKE F-BOX PROTEIN 2-RELATED"/>
    <property type="match status" value="1"/>
</dbReference>
<name>A0A8X8YLC1_SALSN</name>
<dbReference type="Proteomes" id="UP000298416">
    <property type="component" value="Unassembled WGS sequence"/>
</dbReference>